<dbReference type="EMBL" id="JALZ01000003">
    <property type="protein sequence ID" value="ETX15858.1"/>
    <property type="molecule type" value="Genomic_DNA"/>
</dbReference>
<dbReference type="GO" id="GO:0015035">
    <property type="term" value="F:protein-disulfide reductase activity"/>
    <property type="evidence" value="ECO:0007669"/>
    <property type="project" value="InterPro"/>
</dbReference>
<keyword evidence="2" id="KW-1185">Reference proteome</keyword>
<dbReference type="RefSeq" id="WP_037259391.1">
    <property type="nucleotide sequence ID" value="NZ_JALZ01000003.1"/>
</dbReference>
<comment type="caution">
    <text evidence="1">The sequence shown here is derived from an EMBL/GenBank/DDBJ whole genome shotgun (WGS) entry which is preliminary data.</text>
</comment>
<sequence>MSAEITVIYNDTCPICAREVASYKRMTASDPGIGFRGLSEGELESFGITRRAAARRFHVVRDGVLYDGVPAFAIVWDRIPRLRWLARLVRTPGIRQGAALLYDHVAAPALFALHKRRERLGKAYRRG</sequence>
<dbReference type="AlphaFoldDB" id="X7EL41"/>
<name>X7EL41_9RHOB</name>
<accession>X7EL41</accession>
<gene>
    <name evidence="1" type="ORF">OCH239_11795</name>
</gene>
<organism evidence="1 2">
    <name type="scientific">Roseivivax halodurans JCM 10272</name>
    <dbReference type="NCBI Taxonomy" id="1449350"/>
    <lineage>
        <taxon>Bacteria</taxon>
        <taxon>Pseudomonadati</taxon>
        <taxon>Pseudomonadota</taxon>
        <taxon>Alphaproteobacteria</taxon>
        <taxon>Rhodobacterales</taxon>
        <taxon>Roseobacteraceae</taxon>
        <taxon>Roseivivax</taxon>
    </lineage>
</organism>
<dbReference type="STRING" id="1449350.OCH239_11795"/>
<evidence type="ECO:0000313" key="2">
    <source>
        <dbReference type="Proteomes" id="UP000022447"/>
    </source>
</evidence>
<evidence type="ECO:0000313" key="1">
    <source>
        <dbReference type="EMBL" id="ETX15858.1"/>
    </source>
</evidence>
<dbReference type="InterPro" id="IPR007263">
    <property type="entry name" value="DCC1-like"/>
</dbReference>
<reference evidence="1 2" key="1">
    <citation type="submission" date="2014-01" db="EMBL/GenBank/DDBJ databases">
        <title>Roseivivax halodurans JCM 10272 Genome Sequencing.</title>
        <authorList>
            <person name="Lai Q."/>
            <person name="Li G."/>
            <person name="Shao Z."/>
        </authorList>
    </citation>
    <scope>NUCLEOTIDE SEQUENCE [LARGE SCALE GENOMIC DNA]</scope>
    <source>
        <strain evidence="1 2">JCM 10272</strain>
    </source>
</reference>
<proteinExistence type="predicted"/>
<dbReference type="OrthoDB" id="9801773at2"/>
<protein>
    <submittedName>
        <fullName evidence="1">Thiol-disulfide oxidoreductase</fullName>
    </submittedName>
</protein>
<dbReference type="Proteomes" id="UP000022447">
    <property type="component" value="Unassembled WGS sequence"/>
</dbReference>
<dbReference type="Pfam" id="PF04134">
    <property type="entry name" value="DCC1-like"/>
    <property type="match status" value="1"/>
</dbReference>
<dbReference type="eggNOG" id="COG3011">
    <property type="taxonomic scope" value="Bacteria"/>
</dbReference>